<dbReference type="Proteomes" id="UP001230145">
    <property type="component" value="Unassembled WGS sequence"/>
</dbReference>
<dbReference type="EMBL" id="JAUSQL010000001">
    <property type="protein sequence ID" value="MDP9832481.1"/>
    <property type="molecule type" value="Genomic_DNA"/>
</dbReference>
<accession>A0ABT9PID6</accession>
<sequence>MTLILMRHAKARHAGVDHARPLSDHGKRQAGFVGGEIGRVVGEVDQLFVSDATRTLQTLEALTSGGLRVRERIVEPGLYSAGGDEVVELLRAAATERVVMVLGHEPTMTAVAYQLWDGKGQAGFASGFPTSAAAVFSVDTAWPQLVLGSLPLQAFIRAPM</sequence>
<reference evidence="1 2" key="1">
    <citation type="submission" date="2023-07" db="EMBL/GenBank/DDBJ databases">
        <title>Sequencing the genomes of 1000 actinobacteria strains.</title>
        <authorList>
            <person name="Klenk H.-P."/>
        </authorList>
    </citation>
    <scope>NUCLEOTIDE SEQUENCE [LARGE SCALE GENOMIC DNA]</scope>
    <source>
        <strain evidence="1 2">DSM 19515</strain>
    </source>
</reference>
<protein>
    <submittedName>
        <fullName evidence="1">Phosphohistidine phosphatase</fullName>
        <ecNumber evidence="1">3.1.3.-</ecNumber>
    </submittedName>
</protein>
<dbReference type="RefSeq" id="WP_296931695.1">
    <property type="nucleotide sequence ID" value="NZ_CP133407.1"/>
</dbReference>
<dbReference type="SMART" id="SM00855">
    <property type="entry name" value="PGAM"/>
    <property type="match status" value="1"/>
</dbReference>
<dbReference type="InterPro" id="IPR029033">
    <property type="entry name" value="His_PPase_superfam"/>
</dbReference>
<dbReference type="Gene3D" id="3.40.50.1240">
    <property type="entry name" value="Phosphoglycerate mutase-like"/>
    <property type="match status" value="1"/>
</dbReference>
<dbReference type="CDD" id="cd07067">
    <property type="entry name" value="HP_PGM_like"/>
    <property type="match status" value="1"/>
</dbReference>
<dbReference type="Pfam" id="PF00300">
    <property type="entry name" value="His_Phos_1"/>
    <property type="match status" value="1"/>
</dbReference>
<dbReference type="EC" id="3.1.3.-" evidence="1"/>
<dbReference type="InterPro" id="IPR013078">
    <property type="entry name" value="His_Pase_superF_clade-1"/>
</dbReference>
<dbReference type="GO" id="GO:0016787">
    <property type="term" value="F:hydrolase activity"/>
    <property type="evidence" value="ECO:0007669"/>
    <property type="project" value="UniProtKB-KW"/>
</dbReference>
<gene>
    <name evidence="1" type="ORF">J2S45_001160</name>
</gene>
<keyword evidence="2" id="KW-1185">Reference proteome</keyword>
<evidence type="ECO:0000313" key="2">
    <source>
        <dbReference type="Proteomes" id="UP001230145"/>
    </source>
</evidence>
<keyword evidence="1" id="KW-0378">Hydrolase</keyword>
<proteinExistence type="predicted"/>
<dbReference type="SUPFAM" id="SSF53254">
    <property type="entry name" value="Phosphoglycerate mutase-like"/>
    <property type="match status" value="1"/>
</dbReference>
<name>A0ABT9PID6_9ACTO</name>
<comment type="caution">
    <text evidence="1">The sequence shown here is derived from an EMBL/GenBank/DDBJ whole genome shotgun (WGS) entry which is preliminary data.</text>
</comment>
<organism evidence="1 2">
    <name type="scientific">Trueperella abortisuis</name>
    <dbReference type="NCBI Taxonomy" id="445930"/>
    <lineage>
        <taxon>Bacteria</taxon>
        <taxon>Bacillati</taxon>
        <taxon>Actinomycetota</taxon>
        <taxon>Actinomycetes</taxon>
        <taxon>Actinomycetales</taxon>
        <taxon>Actinomycetaceae</taxon>
        <taxon>Trueperella</taxon>
    </lineage>
</organism>
<evidence type="ECO:0000313" key="1">
    <source>
        <dbReference type="EMBL" id="MDP9832481.1"/>
    </source>
</evidence>